<dbReference type="EMBL" id="JACHXF010000003">
    <property type="protein sequence ID" value="MBB3094189.1"/>
    <property type="molecule type" value="Genomic_DNA"/>
</dbReference>
<feature type="region of interest" description="Disordered" evidence="1">
    <location>
        <begin position="1"/>
        <end position="37"/>
    </location>
</feature>
<name>A0A7W5ADX7_9ACTN</name>
<dbReference type="Proteomes" id="UP000590749">
    <property type="component" value="Unassembled WGS sequence"/>
</dbReference>
<organism evidence="2 3">
    <name type="scientific">Actinoplanes campanulatus</name>
    <dbReference type="NCBI Taxonomy" id="113559"/>
    <lineage>
        <taxon>Bacteria</taxon>
        <taxon>Bacillati</taxon>
        <taxon>Actinomycetota</taxon>
        <taxon>Actinomycetes</taxon>
        <taxon>Micromonosporales</taxon>
        <taxon>Micromonosporaceae</taxon>
        <taxon>Actinoplanes</taxon>
    </lineage>
</organism>
<evidence type="ECO:0000256" key="1">
    <source>
        <dbReference type="SAM" id="MobiDB-lite"/>
    </source>
</evidence>
<feature type="compositionally biased region" description="Pro residues" evidence="1">
    <location>
        <begin position="1"/>
        <end position="17"/>
    </location>
</feature>
<reference evidence="2 3" key="1">
    <citation type="submission" date="2020-08" db="EMBL/GenBank/DDBJ databases">
        <title>Genomic Encyclopedia of Type Strains, Phase III (KMG-III): the genomes of soil and plant-associated and newly described type strains.</title>
        <authorList>
            <person name="Whitman W."/>
        </authorList>
    </citation>
    <scope>NUCLEOTIDE SEQUENCE [LARGE SCALE GENOMIC DNA]</scope>
    <source>
        <strain evidence="2 3">CECT 3287</strain>
    </source>
</reference>
<comment type="caution">
    <text evidence="2">The sequence shown here is derived from an EMBL/GenBank/DDBJ whole genome shotgun (WGS) entry which is preliminary data.</text>
</comment>
<feature type="compositionally biased region" description="Low complexity" evidence="1">
    <location>
        <begin position="107"/>
        <end position="123"/>
    </location>
</feature>
<proteinExistence type="predicted"/>
<evidence type="ECO:0000313" key="3">
    <source>
        <dbReference type="Proteomes" id="UP000590749"/>
    </source>
</evidence>
<dbReference type="RefSeq" id="WP_183218497.1">
    <property type="nucleotide sequence ID" value="NZ_BMPW01000024.1"/>
</dbReference>
<sequence length="123" mass="12524">MLVPNLPPSAPPAPPTVVPESSAAAVRPGGSTSEPMATPPVAVAVRVWPASVAQLSDAPADRPESPGDGVAVSHSSEVSFKEFTGGRIGRPHPTVERRPFGPTISEPAAALRGPRPAGLQEAR</sequence>
<dbReference type="AlphaFoldDB" id="A0A7W5ADX7"/>
<evidence type="ECO:0000313" key="2">
    <source>
        <dbReference type="EMBL" id="MBB3094189.1"/>
    </source>
</evidence>
<gene>
    <name evidence="2" type="ORF">FHR83_001841</name>
</gene>
<accession>A0A7W5ADX7</accession>
<protein>
    <submittedName>
        <fullName evidence="2">Uncharacterized protein</fullName>
    </submittedName>
</protein>
<feature type="region of interest" description="Disordered" evidence="1">
    <location>
        <begin position="55"/>
        <end position="123"/>
    </location>
</feature>
<keyword evidence="3" id="KW-1185">Reference proteome</keyword>